<gene>
    <name evidence="2" type="ORF">OUZ56_016757</name>
</gene>
<reference evidence="2 3" key="1">
    <citation type="journal article" date="2023" name="Nucleic Acids Res.">
        <title>The hologenome of Daphnia magna reveals possible DNA methylation and microbiome-mediated evolution of the host genome.</title>
        <authorList>
            <person name="Chaturvedi A."/>
            <person name="Li X."/>
            <person name="Dhandapani V."/>
            <person name="Marshall H."/>
            <person name="Kissane S."/>
            <person name="Cuenca-Cambronero M."/>
            <person name="Asole G."/>
            <person name="Calvet F."/>
            <person name="Ruiz-Romero M."/>
            <person name="Marangio P."/>
            <person name="Guigo R."/>
            <person name="Rago D."/>
            <person name="Mirbahai L."/>
            <person name="Eastwood N."/>
            <person name="Colbourne J.K."/>
            <person name="Zhou J."/>
            <person name="Mallon E."/>
            <person name="Orsini L."/>
        </authorList>
    </citation>
    <scope>NUCLEOTIDE SEQUENCE [LARGE SCALE GENOMIC DNA]</scope>
    <source>
        <strain evidence="2">LRV0_1</strain>
    </source>
</reference>
<organism evidence="2 3">
    <name type="scientific">Daphnia magna</name>
    <dbReference type="NCBI Taxonomy" id="35525"/>
    <lineage>
        <taxon>Eukaryota</taxon>
        <taxon>Metazoa</taxon>
        <taxon>Ecdysozoa</taxon>
        <taxon>Arthropoda</taxon>
        <taxon>Crustacea</taxon>
        <taxon>Branchiopoda</taxon>
        <taxon>Diplostraca</taxon>
        <taxon>Cladocera</taxon>
        <taxon>Anomopoda</taxon>
        <taxon>Daphniidae</taxon>
        <taxon>Daphnia</taxon>
    </lineage>
</organism>
<dbReference type="InterPro" id="IPR015403">
    <property type="entry name" value="Mon2/Sec7/BIG1-like_HDS"/>
</dbReference>
<evidence type="ECO:0000259" key="1">
    <source>
        <dbReference type="Pfam" id="PF09324"/>
    </source>
</evidence>
<evidence type="ECO:0000313" key="2">
    <source>
        <dbReference type="EMBL" id="KAK4027709.1"/>
    </source>
</evidence>
<feature type="domain" description="Mon2/Sec7/BIG1-like HDS" evidence="1">
    <location>
        <begin position="163"/>
        <end position="228"/>
    </location>
</feature>
<name>A0ABR0ARJ3_9CRUS</name>
<comment type="caution">
    <text evidence="2">The sequence shown here is derived from an EMBL/GenBank/DDBJ whole genome shotgun (WGS) entry which is preliminary data.</text>
</comment>
<proteinExistence type="predicted"/>
<dbReference type="Proteomes" id="UP001234178">
    <property type="component" value="Unassembled WGS sequence"/>
</dbReference>
<sequence length="353" mass="38991">MAFLDLDLESNMVSTYVRRGPYQKMAPFPGFSLAQWDGHVTILSSHAVVGRPLVPTPEISEATVAFEPAIGRPLVKRTMQFIDSTGKLVDKDLFTNREPSLFAVAKLLATHLVNLNREEVLWRPVTNHLLEVIIHPLNRLRGWGIDVITTLVRSVIQCDYSTPLKENQRLQTLFISPLNELSSTSFADVQQKQVDCVLHLLHSSGDIISFGWPLFHNIVGAINNSQGKLSLNNDIYSPSSQAVKWVDDDFQQDAKELLPCSDLQDELPTVLLRQKVRAPAVNIEGVQSIRIQSTFIQIEVVQTLLQAAIKNENDNKRGKKTIAGSNATAAAEISGVGARGLPPNGHVTIPLSQ</sequence>
<protein>
    <recommendedName>
        <fullName evidence="1">Mon2/Sec7/BIG1-like HDS domain-containing protein</fullName>
    </recommendedName>
</protein>
<dbReference type="Pfam" id="PF09324">
    <property type="entry name" value="Sec7-like_HDS"/>
    <property type="match status" value="1"/>
</dbReference>
<evidence type="ECO:0000313" key="3">
    <source>
        <dbReference type="Proteomes" id="UP001234178"/>
    </source>
</evidence>
<dbReference type="EMBL" id="JAOYFB010000038">
    <property type="protein sequence ID" value="KAK4027709.1"/>
    <property type="molecule type" value="Genomic_DNA"/>
</dbReference>
<accession>A0ABR0ARJ3</accession>
<keyword evidence="3" id="KW-1185">Reference proteome</keyword>